<dbReference type="NCBIfam" id="TIGR00254">
    <property type="entry name" value="GGDEF"/>
    <property type="match status" value="1"/>
</dbReference>
<dbReference type="PROSITE" id="PS50113">
    <property type="entry name" value="PAC"/>
    <property type="match status" value="1"/>
</dbReference>
<dbReference type="CDD" id="cd00130">
    <property type="entry name" value="PAS"/>
    <property type="match status" value="1"/>
</dbReference>
<dbReference type="InterPro" id="IPR029787">
    <property type="entry name" value="Nucleotide_cyclase"/>
</dbReference>
<accession>A0A7K1FJ55</accession>
<dbReference type="EMBL" id="WLYK01000001">
    <property type="protein sequence ID" value="MTD13293.1"/>
    <property type="molecule type" value="Genomic_DNA"/>
</dbReference>
<dbReference type="SUPFAM" id="SSF55785">
    <property type="entry name" value="PYP-like sensor domain (PAS domain)"/>
    <property type="match status" value="1"/>
</dbReference>
<dbReference type="SUPFAM" id="SSF55073">
    <property type="entry name" value="Nucleotide cyclase"/>
    <property type="match status" value="1"/>
</dbReference>
<dbReference type="SMART" id="SM00065">
    <property type="entry name" value="GAF"/>
    <property type="match status" value="1"/>
</dbReference>
<dbReference type="InterPro" id="IPR035965">
    <property type="entry name" value="PAS-like_dom_sf"/>
</dbReference>
<name>A0A7K1FJ55_9ACTN</name>
<feature type="domain" description="PAS" evidence="1">
    <location>
        <begin position="44"/>
        <end position="100"/>
    </location>
</feature>
<dbReference type="GO" id="GO:0043709">
    <property type="term" value="P:cell adhesion involved in single-species biofilm formation"/>
    <property type="evidence" value="ECO:0007669"/>
    <property type="project" value="TreeGrafter"/>
</dbReference>
<gene>
    <name evidence="4" type="ORF">GIS00_04935</name>
</gene>
<dbReference type="PANTHER" id="PTHR45138:SF9">
    <property type="entry name" value="DIGUANYLATE CYCLASE DGCM-RELATED"/>
    <property type="match status" value="1"/>
</dbReference>
<dbReference type="PROSITE" id="PS50112">
    <property type="entry name" value="PAS"/>
    <property type="match status" value="1"/>
</dbReference>
<dbReference type="SMART" id="SM00267">
    <property type="entry name" value="GGDEF"/>
    <property type="match status" value="1"/>
</dbReference>
<sequence>MTVGCRDDRDGVMGLTTVDALTDGADSAGGPVPDPAENPLPVLTPDAFKLVFDESPVGIGLADGQGRFLAVNAALCRLFGRPQSELLGRNSMPWTHPDDRAAHGSATVLVENASDGVAKVEKRYVRPDGSIRWAWLSFNHVPGPDGETWTLAHMQDVTERKAAEQALRESESNLRLVAAVMRRIGAGDDVRPAIVRAARELVGADRAELVESSTGSSDLEVTAEVCDPAGSDDATPISTPKALEHVRRTANPLFLDELSGRDMFLPQVDRRFRGALLVPVCADGQVVAVLQVGWRELPGLSASKATEALAVLADQAGIALHQARMVAELELLAGTDELSGLPNRRVWDRRLPELMAQAVRTGSRLTVAMSDFDHFKEFNDRHGHLSGDHLIQAFAANTRSRFGDDALVVRWGGEEFALAVLHAAGADVHAVVERFRTAVPGPGTASAGYATWDGAENPTALIGRVDEALYRAKRAGRNRSEGLSA</sequence>
<dbReference type="Gene3D" id="3.30.70.270">
    <property type="match status" value="1"/>
</dbReference>
<protein>
    <submittedName>
        <fullName evidence="4">Diguanylate cyclase</fullName>
    </submittedName>
</protein>
<keyword evidence="5" id="KW-1185">Reference proteome</keyword>
<evidence type="ECO:0000313" key="5">
    <source>
        <dbReference type="Proteomes" id="UP000460221"/>
    </source>
</evidence>
<dbReference type="Pfam" id="PF01590">
    <property type="entry name" value="GAF"/>
    <property type="match status" value="1"/>
</dbReference>
<dbReference type="PROSITE" id="PS50887">
    <property type="entry name" value="GGDEF"/>
    <property type="match status" value="1"/>
</dbReference>
<comment type="caution">
    <text evidence="4">The sequence shown here is derived from an EMBL/GenBank/DDBJ whole genome shotgun (WGS) entry which is preliminary data.</text>
</comment>
<dbReference type="NCBIfam" id="TIGR00229">
    <property type="entry name" value="sensory_box"/>
    <property type="match status" value="1"/>
</dbReference>
<dbReference type="InterPro" id="IPR013656">
    <property type="entry name" value="PAS_4"/>
</dbReference>
<dbReference type="InterPro" id="IPR000160">
    <property type="entry name" value="GGDEF_dom"/>
</dbReference>
<dbReference type="Gene3D" id="3.30.450.20">
    <property type="entry name" value="PAS domain"/>
    <property type="match status" value="1"/>
</dbReference>
<dbReference type="InterPro" id="IPR050469">
    <property type="entry name" value="Diguanylate_Cyclase"/>
</dbReference>
<dbReference type="InterPro" id="IPR043128">
    <property type="entry name" value="Rev_trsase/Diguanyl_cyclase"/>
</dbReference>
<dbReference type="Proteomes" id="UP000460221">
    <property type="component" value="Unassembled WGS sequence"/>
</dbReference>
<feature type="domain" description="PAC" evidence="2">
    <location>
        <begin position="118"/>
        <end position="169"/>
    </location>
</feature>
<dbReference type="Pfam" id="PF00990">
    <property type="entry name" value="GGDEF"/>
    <property type="match status" value="1"/>
</dbReference>
<evidence type="ECO:0000259" key="2">
    <source>
        <dbReference type="PROSITE" id="PS50113"/>
    </source>
</evidence>
<dbReference type="InterPro" id="IPR029016">
    <property type="entry name" value="GAF-like_dom_sf"/>
</dbReference>
<dbReference type="PANTHER" id="PTHR45138">
    <property type="entry name" value="REGULATORY COMPONENTS OF SENSORY TRANSDUCTION SYSTEM"/>
    <property type="match status" value="1"/>
</dbReference>
<dbReference type="GO" id="GO:0005886">
    <property type="term" value="C:plasma membrane"/>
    <property type="evidence" value="ECO:0007669"/>
    <property type="project" value="TreeGrafter"/>
</dbReference>
<evidence type="ECO:0000313" key="4">
    <source>
        <dbReference type="EMBL" id="MTD13293.1"/>
    </source>
</evidence>
<dbReference type="SUPFAM" id="SSF55781">
    <property type="entry name" value="GAF domain-like"/>
    <property type="match status" value="1"/>
</dbReference>
<evidence type="ECO:0000259" key="3">
    <source>
        <dbReference type="PROSITE" id="PS50887"/>
    </source>
</evidence>
<reference evidence="4 5" key="1">
    <citation type="submission" date="2019-11" db="EMBL/GenBank/DDBJ databases">
        <authorList>
            <person name="Jiang L.-Q."/>
        </authorList>
    </citation>
    <scope>NUCLEOTIDE SEQUENCE [LARGE SCALE GENOMIC DNA]</scope>
    <source>
        <strain evidence="4 5">YIM 132087</strain>
    </source>
</reference>
<dbReference type="SMART" id="SM00091">
    <property type="entry name" value="PAS"/>
    <property type="match status" value="1"/>
</dbReference>
<organism evidence="4 5">
    <name type="scientific">Nakamurella alba</name>
    <dbReference type="NCBI Taxonomy" id="2665158"/>
    <lineage>
        <taxon>Bacteria</taxon>
        <taxon>Bacillati</taxon>
        <taxon>Actinomycetota</taxon>
        <taxon>Actinomycetes</taxon>
        <taxon>Nakamurellales</taxon>
        <taxon>Nakamurellaceae</taxon>
        <taxon>Nakamurella</taxon>
    </lineage>
</organism>
<dbReference type="GO" id="GO:0052621">
    <property type="term" value="F:diguanylate cyclase activity"/>
    <property type="evidence" value="ECO:0007669"/>
    <property type="project" value="TreeGrafter"/>
</dbReference>
<dbReference type="Gene3D" id="3.30.450.40">
    <property type="match status" value="1"/>
</dbReference>
<dbReference type="CDD" id="cd01949">
    <property type="entry name" value="GGDEF"/>
    <property type="match status" value="1"/>
</dbReference>
<evidence type="ECO:0000259" key="1">
    <source>
        <dbReference type="PROSITE" id="PS50112"/>
    </source>
</evidence>
<dbReference type="Pfam" id="PF08448">
    <property type="entry name" value="PAS_4"/>
    <property type="match status" value="1"/>
</dbReference>
<feature type="domain" description="GGDEF" evidence="3">
    <location>
        <begin position="363"/>
        <end position="485"/>
    </location>
</feature>
<proteinExistence type="predicted"/>
<dbReference type="InterPro" id="IPR003018">
    <property type="entry name" value="GAF"/>
</dbReference>
<dbReference type="AlphaFoldDB" id="A0A7K1FJ55"/>
<dbReference type="InterPro" id="IPR000700">
    <property type="entry name" value="PAS-assoc_C"/>
</dbReference>
<dbReference type="GO" id="GO:1902201">
    <property type="term" value="P:negative regulation of bacterial-type flagellum-dependent cell motility"/>
    <property type="evidence" value="ECO:0007669"/>
    <property type="project" value="TreeGrafter"/>
</dbReference>
<dbReference type="InterPro" id="IPR000014">
    <property type="entry name" value="PAS"/>
</dbReference>